<dbReference type="HOGENOM" id="CLU_2466735_0_0_6"/>
<dbReference type="eggNOG" id="ENOG5031HKB">
    <property type="taxonomic scope" value="Bacteria"/>
</dbReference>
<name>E6WRV6_PSEUU</name>
<dbReference type="OrthoDB" id="5244086at2"/>
<sequence>MPLLIDNYFQPGWRLRVVTCAACEWEGDSRAMTLEPHEDLSEYLCPQCEDIVLVVHHPDLAQVRAAAAAGHPEAIEQLALMQEYLSRK</sequence>
<dbReference type="Proteomes" id="UP000008632">
    <property type="component" value="Chromosome"/>
</dbReference>
<dbReference type="KEGG" id="psu:Psesu_1055"/>
<evidence type="ECO:0000313" key="2">
    <source>
        <dbReference type="Proteomes" id="UP000008632"/>
    </source>
</evidence>
<accession>E6WRV6</accession>
<protein>
    <submittedName>
        <fullName evidence="1">Uncharacterized protein</fullName>
    </submittedName>
</protein>
<dbReference type="EMBL" id="CP002446">
    <property type="protein sequence ID" value="ADV26905.1"/>
    <property type="molecule type" value="Genomic_DNA"/>
</dbReference>
<evidence type="ECO:0000313" key="1">
    <source>
        <dbReference type="EMBL" id="ADV26905.1"/>
    </source>
</evidence>
<proteinExistence type="predicted"/>
<gene>
    <name evidence="1" type="ordered locus">Psesu_1055</name>
</gene>
<organism evidence="1 2">
    <name type="scientific">Pseudoxanthomonas suwonensis (strain 11-1)</name>
    <dbReference type="NCBI Taxonomy" id="743721"/>
    <lineage>
        <taxon>Bacteria</taxon>
        <taxon>Pseudomonadati</taxon>
        <taxon>Pseudomonadota</taxon>
        <taxon>Gammaproteobacteria</taxon>
        <taxon>Lysobacterales</taxon>
        <taxon>Lysobacteraceae</taxon>
        <taxon>Pseudoxanthomonas</taxon>
    </lineage>
</organism>
<dbReference type="AlphaFoldDB" id="E6WRV6"/>
<reference evidence="1 2" key="1">
    <citation type="submission" date="2011-01" db="EMBL/GenBank/DDBJ databases">
        <title>Complete sequence of Pseudoxanthomonas suwonensis 11-1.</title>
        <authorList>
            <consortium name="US DOE Joint Genome Institute"/>
            <person name="Lucas S."/>
            <person name="Copeland A."/>
            <person name="Lapidus A."/>
            <person name="Cheng J.-F."/>
            <person name="Goodwin L."/>
            <person name="Pitluck S."/>
            <person name="Teshima H."/>
            <person name="Detter J.C."/>
            <person name="Han C."/>
            <person name="Tapia R."/>
            <person name="Land M."/>
            <person name="Hauser L."/>
            <person name="Kyrpides N."/>
            <person name="Ivanova N."/>
            <person name="Ovchinnikova G."/>
            <person name="Siebers A.K."/>
            <person name="Allgaier M."/>
            <person name="Thelen M.P."/>
            <person name="Hugenholtz P."/>
            <person name="Gladden J."/>
            <person name="Woyke T."/>
        </authorList>
    </citation>
    <scope>NUCLEOTIDE SEQUENCE [LARGE SCALE GENOMIC DNA]</scope>
    <source>
        <strain evidence="2">11-1</strain>
    </source>
</reference>
<keyword evidence="2" id="KW-1185">Reference proteome</keyword>
<dbReference type="RefSeq" id="WP_013534735.1">
    <property type="nucleotide sequence ID" value="NC_014924.1"/>
</dbReference>